<dbReference type="FunFam" id="1.10.630.10:FF:000018">
    <property type="entry name" value="Cytochrome P450 monooxygenase"/>
    <property type="match status" value="1"/>
</dbReference>
<gene>
    <name evidence="9" type="ORF">Sfulv_09110</name>
</gene>
<dbReference type="Gene3D" id="3.40.50.1000">
    <property type="entry name" value="HAD superfamily/HAD-like"/>
    <property type="match status" value="1"/>
</dbReference>
<dbReference type="InterPro" id="IPR002397">
    <property type="entry name" value="Cyt_P450_B"/>
</dbReference>
<dbReference type="PROSITE" id="PS00086">
    <property type="entry name" value="CYTOCHROME_P450"/>
    <property type="match status" value="1"/>
</dbReference>
<accession>A0A7J0C0T4</accession>
<dbReference type="Gene3D" id="1.20.1440.100">
    <property type="entry name" value="SG protein - dephosphorylation function"/>
    <property type="match status" value="1"/>
</dbReference>
<dbReference type="InterPro" id="IPR023214">
    <property type="entry name" value="HAD_sf"/>
</dbReference>
<organism evidence="9 10">
    <name type="scientific">Streptomyces fulvorobeus</name>
    <dbReference type="NCBI Taxonomy" id="284028"/>
    <lineage>
        <taxon>Bacteria</taxon>
        <taxon>Bacillati</taxon>
        <taxon>Actinomycetota</taxon>
        <taxon>Actinomycetes</taxon>
        <taxon>Kitasatosporales</taxon>
        <taxon>Streptomycetaceae</taxon>
        <taxon>Streptomyces</taxon>
    </lineage>
</organism>
<evidence type="ECO:0000256" key="3">
    <source>
        <dbReference type="ARBA" id="ARBA00022617"/>
    </source>
</evidence>
<evidence type="ECO:0000256" key="7">
    <source>
        <dbReference type="ARBA" id="ARBA00023033"/>
    </source>
</evidence>
<keyword evidence="5 8" id="KW-0560">Oxidoreductase</keyword>
<dbReference type="GO" id="GO:0020037">
    <property type="term" value="F:heme binding"/>
    <property type="evidence" value="ECO:0007669"/>
    <property type="project" value="InterPro"/>
</dbReference>
<dbReference type="InterPro" id="IPR036412">
    <property type="entry name" value="HAD-like_sf"/>
</dbReference>
<keyword evidence="7 8" id="KW-0503">Monooxygenase</keyword>
<keyword evidence="6 8" id="KW-0408">Iron</keyword>
<evidence type="ECO:0000256" key="6">
    <source>
        <dbReference type="ARBA" id="ARBA00023004"/>
    </source>
</evidence>
<dbReference type="NCBIfam" id="TIGR01490">
    <property type="entry name" value="HAD-SF-IB-hyp1"/>
    <property type="match status" value="1"/>
</dbReference>
<dbReference type="SUPFAM" id="SSF56784">
    <property type="entry name" value="HAD-like"/>
    <property type="match status" value="1"/>
</dbReference>
<dbReference type="AlphaFoldDB" id="A0A7J0C0T4"/>
<dbReference type="Pfam" id="PF00067">
    <property type="entry name" value="p450"/>
    <property type="match status" value="1"/>
</dbReference>
<proteinExistence type="inferred from homology"/>
<evidence type="ECO:0000313" key="10">
    <source>
        <dbReference type="Proteomes" id="UP000498980"/>
    </source>
</evidence>
<dbReference type="InterPro" id="IPR036396">
    <property type="entry name" value="Cyt_P450_sf"/>
</dbReference>
<dbReference type="InterPro" id="IPR001128">
    <property type="entry name" value="Cyt_P450"/>
</dbReference>
<name>A0A7J0C0T4_9ACTN</name>
<dbReference type="GO" id="GO:0005506">
    <property type="term" value="F:iron ion binding"/>
    <property type="evidence" value="ECO:0007669"/>
    <property type="project" value="InterPro"/>
</dbReference>
<reference evidence="9 10" key="1">
    <citation type="submission" date="2020-05" db="EMBL/GenBank/DDBJ databases">
        <title>Whole genome shotgun sequence of Streptomyces fulvorobeus NBRC 15897.</title>
        <authorList>
            <person name="Komaki H."/>
            <person name="Tamura T."/>
        </authorList>
    </citation>
    <scope>NUCLEOTIDE SEQUENCE [LARGE SCALE GENOMIC DNA]</scope>
    <source>
        <strain evidence="9 10">NBRC 15897</strain>
    </source>
</reference>
<dbReference type="SUPFAM" id="SSF48264">
    <property type="entry name" value="Cytochrome P450"/>
    <property type="match status" value="1"/>
</dbReference>
<evidence type="ECO:0008006" key="11">
    <source>
        <dbReference type="Google" id="ProtNLM"/>
    </source>
</evidence>
<dbReference type="InterPro" id="IPR017972">
    <property type="entry name" value="Cyt_P450_CS"/>
</dbReference>
<keyword evidence="4 8" id="KW-0479">Metal-binding</keyword>
<evidence type="ECO:0000256" key="2">
    <source>
        <dbReference type="ARBA" id="ARBA00010617"/>
    </source>
</evidence>
<dbReference type="CDD" id="cd02612">
    <property type="entry name" value="HAD_PGPPase"/>
    <property type="match status" value="1"/>
</dbReference>
<dbReference type="PRINTS" id="PR00359">
    <property type="entry name" value="BP450"/>
</dbReference>
<sequence length="640" mass="69603">MGYRAMSEHIPRFTYPTKRTDPLVPPDVYAQAQREEPVCPITLATGDPAWFVARHEDVRTALSDRRFSREALFRPGAARAQVVEPDPDSMLTMDPPRHTRLRKLANRAFSPQRVERLRPYVEQVAADLLDAMEAGPPAGDLAEVYARPLALRVICRTLGVPFEDYDRFGAWSDRFMSLTKYPPEEINQASQDMREYFAQLIGLRRAEPGDDLISALVQIHDEEGEPSEAEIVGLGTLVLIAGHDTTVTVLCGGTATLLGNPDQLALLRANPALFPDAVEEVVRLNGPGGGTAIRITTSDVNLGGTVIPEGSAVLASVGTASRDPEVYPEPDRYLIQRENRTQVAFGHGPHFCIGAGLARVELAIGMRALFDRFPLLRLAVPPEQLRWKDFAALGDGKSFPSPGADRAMSAHPAGLRPAHPPAVAFFDVDETLISVNSMSGFLRHHVRASGRPLSVFDEAVRGLRALAQGGAPRADVARAYYRLYEGSDDRELAAQGRAWFAAELRSGALFLTESVAALREHRRRGDTVVLVSGSFAPCLDPIAEQVGADAVFCARPETVGGVHTGRLGAAMIGEEKAHAVRTLLRERGIPRGRCHAYGDHATDLEMLRAVGHPVVVGADPVLVRHAEAGEWRRLPGAPPR</sequence>
<evidence type="ECO:0000256" key="4">
    <source>
        <dbReference type="ARBA" id="ARBA00022723"/>
    </source>
</evidence>
<comment type="similarity">
    <text evidence="2 8">Belongs to the cytochrome P450 family.</text>
</comment>
<comment type="cofactor">
    <cofactor evidence="1">
        <name>heme</name>
        <dbReference type="ChEBI" id="CHEBI:30413"/>
    </cofactor>
</comment>
<evidence type="ECO:0000256" key="5">
    <source>
        <dbReference type="ARBA" id="ARBA00023002"/>
    </source>
</evidence>
<comment type="caution">
    <text evidence="9">The sequence shown here is derived from an EMBL/GenBank/DDBJ whole genome shotgun (WGS) entry which is preliminary data.</text>
</comment>
<dbReference type="CDD" id="cd11031">
    <property type="entry name" value="Cyp158A-like"/>
    <property type="match status" value="1"/>
</dbReference>
<keyword evidence="10" id="KW-1185">Reference proteome</keyword>
<dbReference type="Gene3D" id="1.10.630.10">
    <property type="entry name" value="Cytochrome P450"/>
    <property type="match status" value="1"/>
</dbReference>
<dbReference type="InterPro" id="IPR006385">
    <property type="entry name" value="HAD_hydro_SerB1"/>
</dbReference>
<evidence type="ECO:0000256" key="1">
    <source>
        <dbReference type="ARBA" id="ARBA00001971"/>
    </source>
</evidence>
<evidence type="ECO:0000313" key="9">
    <source>
        <dbReference type="EMBL" id="GFM96100.1"/>
    </source>
</evidence>
<dbReference type="Pfam" id="PF12710">
    <property type="entry name" value="HAD"/>
    <property type="match status" value="1"/>
</dbReference>
<dbReference type="NCBIfam" id="TIGR01488">
    <property type="entry name" value="HAD-SF-IB"/>
    <property type="match status" value="1"/>
</dbReference>
<dbReference type="PANTHER" id="PTHR46696">
    <property type="entry name" value="P450, PUTATIVE (EUROFUNG)-RELATED"/>
    <property type="match status" value="1"/>
</dbReference>
<dbReference type="GO" id="GO:0016705">
    <property type="term" value="F:oxidoreductase activity, acting on paired donors, with incorporation or reduction of molecular oxygen"/>
    <property type="evidence" value="ECO:0007669"/>
    <property type="project" value="InterPro"/>
</dbReference>
<protein>
    <recommendedName>
        <fullName evidence="11">Cytochrome P450</fullName>
    </recommendedName>
</protein>
<dbReference type="PANTHER" id="PTHR46696:SF5">
    <property type="entry name" value="CYTOCHROME P450 BJ-1"/>
    <property type="match status" value="1"/>
</dbReference>
<evidence type="ECO:0000256" key="8">
    <source>
        <dbReference type="RuleBase" id="RU000461"/>
    </source>
</evidence>
<keyword evidence="3 8" id="KW-0349">Heme</keyword>
<dbReference type="Proteomes" id="UP000498980">
    <property type="component" value="Unassembled WGS sequence"/>
</dbReference>
<dbReference type="EMBL" id="BLWC01000001">
    <property type="protein sequence ID" value="GFM96100.1"/>
    <property type="molecule type" value="Genomic_DNA"/>
</dbReference>
<dbReference type="GO" id="GO:0004497">
    <property type="term" value="F:monooxygenase activity"/>
    <property type="evidence" value="ECO:0007669"/>
    <property type="project" value="UniProtKB-KW"/>
</dbReference>